<reference evidence="2" key="1">
    <citation type="submission" date="2022-08" db="UniProtKB">
        <authorList>
            <consortium name="EnsemblMetazoa"/>
        </authorList>
    </citation>
    <scope>IDENTIFICATION</scope>
</reference>
<protein>
    <submittedName>
        <fullName evidence="2">Uncharacterized protein</fullName>
    </submittedName>
</protein>
<evidence type="ECO:0000256" key="1">
    <source>
        <dbReference type="SAM" id="MobiDB-lite"/>
    </source>
</evidence>
<dbReference type="AlphaFoldDB" id="A0A8W7PV72"/>
<sequence length="155" mass="16387">MDAYMMLEEVSIRSVHNAYLRAKRIVYTPVFKFDVIIEPIPLLAMPSPCGTVCSPGAGIIIGCPTPTGPTSERDVARSSNSDDRPGPGPFGAIVTIGISSCPTPEQNQVVAVDSRRVPGASVPNPIVDRAIKQKYTPSDSGNDSSRNSVSAPTTM</sequence>
<feature type="compositionally biased region" description="Polar residues" evidence="1">
    <location>
        <begin position="135"/>
        <end position="155"/>
    </location>
</feature>
<dbReference type="EnsemblMetazoa" id="ACOM037289-RA">
    <property type="protein sequence ID" value="ACOM037289-PA.1"/>
    <property type="gene ID" value="ACOM037289"/>
</dbReference>
<feature type="region of interest" description="Disordered" evidence="1">
    <location>
        <begin position="113"/>
        <end position="155"/>
    </location>
</feature>
<evidence type="ECO:0000313" key="2">
    <source>
        <dbReference type="EnsemblMetazoa" id="ACOM037289-PA.1"/>
    </source>
</evidence>
<proteinExistence type="predicted"/>
<feature type="region of interest" description="Disordered" evidence="1">
    <location>
        <begin position="63"/>
        <end position="90"/>
    </location>
</feature>
<organism evidence="2">
    <name type="scientific">Anopheles coluzzii</name>
    <name type="common">African malaria mosquito</name>
    <dbReference type="NCBI Taxonomy" id="1518534"/>
    <lineage>
        <taxon>Eukaryota</taxon>
        <taxon>Metazoa</taxon>
        <taxon>Ecdysozoa</taxon>
        <taxon>Arthropoda</taxon>
        <taxon>Hexapoda</taxon>
        <taxon>Insecta</taxon>
        <taxon>Pterygota</taxon>
        <taxon>Neoptera</taxon>
        <taxon>Endopterygota</taxon>
        <taxon>Diptera</taxon>
        <taxon>Nematocera</taxon>
        <taxon>Culicoidea</taxon>
        <taxon>Culicidae</taxon>
        <taxon>Anophelinae</taxon>
        <taxon>Anopheles</taxon>
    </lineage>
</organism>
<name>A0A8W7PV72_ANOCL</name>
<accession>A0A8W7PV72</accession>
<dbReference type="Proteomes" id="UP000075882">
    <property type="component" value="Unassembled WGS sequence"/>
</dbReference>
<feature type="compositionally biased region" description="Basic and acidic residues" evidence="1">
    <location>
        <begin position="71"/>
        <end position="85"/>
    </location>
</feature>